<organism evidence="1 2">
    <name type="scientific">Calothrix parietina FACHB-288</name>
    <dbReference type="NCBI Taxonomy" id="2692896"/>
    <lineage>
        <taxon>Bacteria</taxon>
        <taxon>Bacillati</taxon>
        <taxon>Cyanobacteriota</taxon>
        <taxon>Cyanophyceae</taxon>
        <taxon>Nostocales</taxon>
        <taxon>Calotrichaceae</taxon>
        <taxon>Calothrix</taxon>
    </lineage>
</organism>
<evidence type="ECO:0000313" key="1">
    <source>
        <dbReference type="EMBL" id="MBD2194163.1"/>
    </source>
</evidence>
<dbReference type="Proteomes" id="UP000658514">
    <property type="component" value="Unassembled WGS sequence"/>
</dbReference>
<accession>A0ABR8A2M3</accession>
<evidence type="ECO:0000313" key="2">
    <source>
        <dbReference type="Proteomes" id="UP000658514"/>
    </source>
</evidence>
<name>A0ABR8A2M3_9CYAN</name>
<comment type="caution">
    <text evidence="1">The sequence shown here is derived from an EMBL/GenBank/DDBJ whole genome shotgun (WGS) entry which is preliminary data.</text>
</comment>
<evidence type="ECO:0008006" key="3">
    <source>
        <dbReference type="Google" id="ProtNLM"/>
    </source>
</evidence>
<dbReference type="EMBL" id="JACJQH010000002">
    <property type="protein sequence ID" value="MBD2194163.1"/>
    <property type="molecule type" value="Genomic_DNA"/>
</dbReference>
<keyword evidence="2" id="KW-1185">Reference proteome</keyword>
<sequence>MPGGGSVQITFVANVPNTVAAGQYQNTATATYLDPQRTTTTGTTNATYSATSSTSEDVTVLGKPKLLLVKRITRINTQDINDLIDGRSDVAVTASNYVAPAYAADDNDPKWPSNYLRGAIKTNAIPQDELEYTIYFLSNGDNNSTNVKICDLVPQNTTFVPNAFNGQTPNDGGLAGADQGIALAIGSTNPTVYLSNIQDSSDRGRYYSANDSSTPSFCGSNINGAVVVNVTRSPDLANLPQATGTGTPSNSYGFVRFRAKVK</sequence>
<dbReference type="NCBIfam" id="TIGR01451">
    <property type="entry name" value="B_ant_repeat"/>
    <property type="match status" value="1"/>
</dbReference>
<proteinExistence type="predicted"/>
<dbReference type="InterPro" id="IPR047589">
    <property type="entry name" value="DUF11_rpt"/>
</dbReference>
<protein>
    <recommendedName>
        <fullName evidence="3">DUF11 domain-containing protein</fullName>
    </recommendedName>
</protein>
<reference evidence="1 2" key="1">
    <citation type="journal article" date="2020" name="ISME J.">
        <title>Comparative genomics reveals insights into cyanobacterial evolution and habitat adaptation.</title>
        <authorList>
            <person name="Chen M.Y."/>
            <person name="Teng W.K."/>
            <person name="Zhao L."/>
            <person name="Hu C.X."/>
            <person name="Zhou Y.K."/>
            <person name="Han B.P."/>
            <person name="Song L.R."/>
            <person name="Shu W.S."/>
        </authorList>
    </citation>
    <scope>NUCLEOTIDE SEQUENCE [LARGE SCALE GENOMIC DNA]</scope>
    <source>
        <strain evidence="1 2">FACHB-288</strain>
    </source>
</reference>
<gene>
    <name evidence="1" type="ORF">H6G24_01465</name>
</gene>